<dbReference type="InterPro" id="IPR038695">
    <property type="entry name" value="Saro_0823-like_sf"/>
</dbReference>
<protein>
    <submittedName>
        <fullName evidence="1">DUF192 domain-containing protein</fullName>
    </submittedName>
</protein>
<name>A0A7C2G6G0_9DEIN</name>
<dbReference type="PANTHER" id="PTHR37953:SF1">
    <property type="entry name" value="UPF0127 PROTEIN MJ1496"/>
    <property type="match status" value="1"/>
</dbReference>
<dbReference type="AlphaFoldDB" id="A0A7C2G6G0"/>
<dbReference type="EMBL" id="DSKL01000294">
    <property type="protein sequence ID" value="HEH82808.1"/>
    <property type="molecule type" value="Genomic_DNA"/>
</dbReference>
<comment type="caution">
    <text evidence="1">The sequence shown here is derived from an EMBL/GenBank/DDBJ whole genome shotgun (WGS) entry which is preliminary data.</text>
</comment>
<dbReference type="Pfam" id="PF02643">
    <property type="entry name" value="DUF192"/>
    <property type="match status" value="1"/>
</dbReference>
<sequence length="159" mass="17839">MRLWLWGVLGLLPLALALSFPKSTLYVEGDGRRYPLKVEVADTPERQAQGLMFRKGLAEDEGMVFLFPGPTAGGFWMKNTLIPLSIAFFNREGVILRILDMEPCRADPCPVYYPGVVYQGALEVNQGWFRRRSLKEGARVGGEALRLWPKPWNGTPSSP</sequence>
<evidence type="ECO:0000313" key="1">
    <source>
        <dbReference type="EMBL" id="HEH82808.1"/>
    </source>
</evidence>
<gene>
    <name evidence="1" type="ORF">ENP73_07525</name>
</gene>
<proteinExistence type="predicted"/>
<reference evidence="1" key="1">
    <citation type="journal article" date="2020" name="mSystems">
        <title>Genome- and Community-Level Interaction Insights into Carbon Utilization and Element Cycling Functions of Hydrothermarchaeota in Hydrothermal Sediment.</title>
        <authorList>
            <person name="Zhou Z."/>
            <person name="Liu Y."/>
            <person name="Xu W."/>
            <person name="Pan J."/>
            <person name="Luo Z.H."/>
            <person name="Li M."/>
        </authorList>
    </citation>
    <scope>NUCLEOTIDE SEQUENCE [LARGE SCALE GENOMIC DNA]</scope>
    <source>
        <strain evidence="1">SpSt-246</strain>
    </source>
</reference>
<organism evidence="1">
    <name type="scientific">Thermus islandicus</name>
    <dbReference type="NCBI Taxonomy" id="540988"/>
    <lineage>
        <taxon>Bacteria</taxon>
        <taxon>Thermotogati</taxon>
        <taxon>Deinococcota</taxon>
        <taxon>Deinococci</taxon>
        <taxon>Thermales</taxon>
        <taxon>Thermaceae</taxon>
        <taxon>Thermus</taxon>
    </lineage>
</organism>
<dbReference type="Gene3D" id="2.60.120.1140">
    <property type="entry name" value="Protein of unknown function DUF192"/>
    <property type="match status" value="1"/>
</dbReference>
<dbReference type="PANTHER" id="PTHR37953">
    <property type="entry name" value="UPF0127 PROTEIN MJ1496"/>
    <property type="match status" value="1"/>
</dbReference>
<dbReference type="InterPro" id="IPR003795">
    <property type="entry name" value="DUF192"/>
</dbReference>
<accession>A0A7C2G6G0</accession>